<dbReference type="EMBL" id="VSSQ01015119">
    <property type="protein sequence ID" value="MPM55114.1"/>
    <property type="molecule type" value="Genomic_DNA"/>
</dbReference>
<feature type="compositionally biased region" description="Basic and acidic residues" evidence="1">
    <location>
        <begin position="97"/>
        <end position="107"/>
    </location>
</feature>
<evidence type="ECO:0000256" key="1">
    <source>
        <dbReference type="SAM" id="MobiDB-lite"/>
    </source>
</evidence>
<sequence length="184" mass="20708">MVKRPKLLEPGVAVLGILRQSFMGRFQVGRIRVAHFGERRVGADLVAFDRQRVEIFHQLGADGLVFDHLARDALRDIHANRPRLISIVAVVHHRQNRDRDQHVKNRPDGGAPGPEQSGHLLFVRRLGRGRIAGADPAGAVKYYRKQGHAEIKQIEVAEFGNVIGIEKTFSCRAVHHHRHDFIGP</sequence>
<reference evidence="2" key="1">
    <citation type="submission" date="2019-08" db="EMBL/GenBank/DDBJ databases">
        <authorList>
            <person name="Kucharzyk K."/>
            <person name="Murdoch R.W."/>
            <person name="Higgins S."/>
            <person name="Loffler F."/>
        </authorList>
    </citation>
    <scope>NUCLEOTIDE SEQUENCE</scope>
</reference>
<name>A0A645B019_9ZZZZ</name>
<comment type="caution">
    <text evidence="2">The sequence shown here is derived from an EMBL/GenBank/DDBJ whole genome shotgun (WGS) entry which is preliminary data.</text>
</comment>
<protein>
    <submittedName>
        <fullName evidence="2">Uncharacterized protein</fullName>
    </submittedName>
</protein>
<accession>A0A645B019</accession>
<feature type="region of interest" description="Disordered" evidence="1">
    <location>
        <begin position="95"/>
        <end position="117"/>
    </location>
</feature>
<evidence type="ECO:0000313" key="2">
    <source>
        <dbReference type="EMBL" id="MPM55114.1"/>
    </source>
</evidence>
<gene>
    <name evidence="2" type="ORF">SDC9_101899</name>
</gene>
<proteinExistence type="predicted"/>
<organism evidence="2">
    <name type="scientific">bioreactor metagenome</name>
    <dbReference type="NCBI Taxonomy" id="1076179"/>
    <lineage>
        <taxon>unclassified sequences</taxon>
        <taxon>metagenomes</taxon>
        <taxon>ecological metagenomes</taxon>
    </lineage>
</organism>
<dbReference type="AlphaFoldDB" id="A0A645B019"/>